<organism evidence="1 2">
    <name type="scientific">Dentiscutata erythropus</name>
    <dbReference type="NCBI Taxonomy" id="1348616"/>
    <lineage>
        <taxon>Eukaryota</taxon>
        <taxon>Fungi</taxon>
        <taxon>Fungi incertae sedis</taxon>
        <taxon>Mucoromycota</taxon>
        <taxon>Glomeromycotina</taxon>
        <taxon>Glomeromycetes</taxon>
        <taxon>Diversisporales</taxon>
        <taxon>Gigasporaceae</taxon>
        <taxon>Dentiscutata</taxon>
    </lineage>
</organism>
<dbReference type="Proteomes" id="UP000789405">
    <property type="component" value="Unassembled WGS sequence"/>
</dbReference>
<evidence type="ECO:0000313" key="1">
    <source>
        <dbReference type="EMBL" id="CAG8791719.1"/>
    </source>
</evidence>
<name>A0A9N9P534_9GLOM</name>
<dbReference type="EMBL" id="CAJVPY010027835">
    <property type="protein sequence ID" value="CAG8791719.1"/>
    <property type="molecule type" value="Genomic_DNA"/>
</dbReference>
<evidence type="ECO:0000313" key="2">
    <source>
        <dbReference type="Proteomes" id="UP000789405"/>
    </source>
</evidence>
<comment type="caution">
    <text evidence="1">The sequence shown here is derived from an EMBL/GenBank/DDBJ whole genome shotgun (WGS) entry which is preliminary data.</text>
</comment>
<protein>
    <submittedName>
        <fullName evidence="1">4973_t:CDS:1</fullName>
    </submittedName>
</protein>
<feature type="non-terminal residue" evidence="1">
    <location>
        <position position="105"/>
    </location>
</feature>
<sequence>IENYSPIPATYNGVLFFNPLNIDEANQTIQKFQYFDRIELLTIHIYDNAIIEQKDERSMKNIQVINIQEQPLKSTLDYITALSIITDIPSLYKYLDQNILPVIAD</sequence>
<proteinExistence type="predicted"/>
<keyword evidence="2" id="KW-1185">Reference proteome</keyword>
<dbReference type="AlphaFoldDB" id="A0A9N9P534"/>
<reference evidence="1" key="1">
    <citation type="submission" date="2021-06" db="EMBL/GenBank/DDBJ databases">
        <authorList>
            <person name="Kallberg Y."/>
            <person name="Tangrot J."/>
            <person name="Rosling A."/>
        </authorList>
    </citation>
    <scope>NUCLEOTIDE SEQUENCE</scope>
    <source>
        <strain evidence="1">MA453B</strain>
    </source>
</reference>
<accession>A0A9N9P534</accession>
<gene>
    <name evidence="1" type="ORF">DERYTH_LOCUS21568</name>
</gene>